<keyword evidence="3 4" id="KW-0326">Glycosidase</keyword>
<comment type="caution">
    <text evidence="6">The sequence shown here is derived from an EMBL/GenBank/DDBJ whole genome shotgun (WGS) entry which is preliminary data.</text>
</comment>
<evidence type="ECO:0000256" key="3">
    <source>
        <dbReference type="ARBA" id="ARBA00023295"/>
    </source>
</evidence>
<comment type="similarity">
    <text evidence="1 4">Belongs to the glycosyl hydrolase 26 family.</text>
</comment>
<dbReference type="GO" id="GO:0016985">
    <property type="term" value="F:mannan endo-1,4-beta-mannosidase activity"/>
    <property type="evidence" value="ECO:0007669"/>
    <property type="project" value="InterPro"/>
</dbReference>
<evidence type="ECO:0000313" key="6">
    <source>
        <dbReference type="EMBL" id="MCP9200731.1"/>
    </source>
</evidence>
<dbReference type="SUPFAM" id="SSF51445">
    <property type="entry name" value="(Trans)glycosidases"/>
    <property type="match status" value="2"/>
</dbReference>
<accession>A0A9X2KYZ9</accession>
<dbReference type="InterPro" id="IPR022790">
    <property type="entry name" value="GH26_dom"/>
</dbReference>
<feature type="active site" description="Nucleophile" evidence="4">
    <location>
        <position position="458"/>
    </location>
</feature>
<evidence type="ECO:0000256" key="1">
    <source>
        <dbReference type="ARBA" id="ARBA00007754"/>
    </source>
</evidence>
<name>A0A9X2KYZ9_9FLAO</name>
<dbReference type="RefSeq" id="WP_241551488.1">
    <property type="nucleotide sequence ID" value="NZ_JANCNS010000002.1"/>
</dbReference>
<dbReference type="Gene3D" id="3.20.20.80">
    <property type="entry name" value="Glycosidases"/>
    <property type="match status" value="2"/>
</dbReference>
<dbReference type="PROSITE" id="PS51764">
    <property type="entry name" value="GH26"/>
    <property type="match status" value="1"/>
</dbReference>
<dbReference type="InterPro" id="IPR017853">
    <property type="entry name" value="GH"/>
</dbReference>
<evidence type="ECO:0000256" key="4">
    <source>
        <dbReference type="PROSITE-ProRule" id="PRU01100"/>
    </source>
</evidence>
<dbReference type="AlphaFoldDB" id="A0A9X2KYZ9"/>
<feature type="active site" description="Proton donor" evidence="4">
    <location>
        <position position="355"/>
    </location>
</feature>
<proteinExistence type="inferred from homology"/>
<dbReference type="PANTHER" id="PTHR40079">
    <property type="entry name" value="MANNAN ENDO-1,4-BETA-MANNOSIDASE E-RELATED"/>
    <property type="match status" value="1"/>
</dbReference>
<keyword evidence="7" id="KW-1185">Reference proteome</keyword>
<dbReference type="PANTHER" id="PTHR40079:SF4">
    <property type="entry name" value="GH26 DOMAIN-CONTAINING PROTEIN-RELATED"/>
    <property type="match status" value="1"/>
</dbReference>
<reference evidence="6" key="1">
    <citation type="submission" date="2022-07" db="EMBL/GenBank/DDBJ databases">
        <title>Gramela sediminis sp. nov., isolated from deep-sea sediment of the Indian Ocean.</title>
        <authorList>
            <person name="Shi H."/>
        </authorList>
    </citation>
    <scope>NUCLEOTIDE SEQUENCE</scope>
    <source>
        <strain evidence="6">GC03-9</strain>
    </source>
</reference>
<feature type="domain" description="GH26" evidence="5">
    <location>
        <begin position="221"/>
        <end position="513"/>
    </location>
</feature>
<organism evidence="6 7">
    <name type="scientific">Christiangramia oceanisediminis</name>
    <dbReference type="NCBI Taxonomy" id="2920386"/>
    <lineage>
        <taxon>Bacteria</taxon>
        <taxon>Pseudomonadati</taxon>
        <taxon>Bacteroidota</taxon>
        <taxon>Flavobacteriia</taxon>
        <taxon>Flavobacteriales</taxon>
        <taxon>Flavobacteriaceae</taxon>
        <taxon>Christiangramia</taxon>
    </lineage>
</organism>
<protein>
    <recommendedName>
        <fullName evidence="5">GH26 domain-containing protein</fullName>
    </recommendedName>
</protein>
<evidence type="ECO:0000259" key="5">
    <source>
        <dbReference type="PROSITE" id="PS51764"/>
    </source>
</evidence>
<dbReference type="InterPro" id="IPR000805">
    <property type="entry name" value="Glyco_hydro_26"/>
</dbReference>
<dbReference type="Proteomes" id="UP001155280">
    <property type="component" value="Unassembled WGS sequence"/>
</dbReference>
<keyword evidence="2 4" id="KW-0378">Hydrolase</keyword>
<sequence length="529" mass="61670">MNRKLLIFLVLSLVAIGTYFSYPKLKKRFFPYSHIEEGVLLKPEEKLVAIYEPATRSFTKSPEMRHVAINFKDGNWETDFTQLEKLNENQVVLSIKQWQLGVLDEIKKGKHDSVLKDLVQQIDQLNIEQIYLRWLPNMELSGTNPWGNRGEDYNMVFEKIHDLLITHGPRINLMWSPAGEKGLMEYFPGNLHQAAGFSLSADSRLFNMRFNSKPLFIFSESEVTDLSALEERCRAVDFSVSQDLFIDKTRNWNEDLLLGVYDPNLDHVDKAYVEIEHVFTDFEEIENGILLQKLTDIKQRNNIPFITMEPYDPSDKTNRKVLTKILEGKFDSQQEQLFQILDELGSQVYLRFAHEMEIPITRYPWQSQPPELYNESFRYFMKPALNRDYLKKIWGPAGDKGGVNFWPGASYVDYISLAIYGLPDKDLTDPEVQESFGKIYNRKDRRLRFLPKPYIIAEFGVMGKTDFQNKWLDEAAQTIASEKRIHAAIYFNRQDVPKAWGDIEPPDWTISSESFDQFVSALSKKKHEP</sequence>
<evidence type="ECO:0000313" key="7">
    <source>
        <dbReference type="Proteomes" id="UP001155280"/>
    </source>
</evidence>
<dbReference type="EMBL" id="JANCNS010000002">
    <property type="protein sequence ID" value="MCP9200731.1"/>
    <property type="molecule type" value="Genomic_DNA"/>
</dbReference>
<evidence type="ECO:0000256" key="2">
    <source>
        <dbReference type="ARBA" id="ARBA00022801"/>
    </source>
</evidence>
<dbReference type="GO" id="GO:0006080">
    <property type="term" value="P:substituted mannan metabolic process"/>
    <property type="evidence" value="ECO:0007669"/>
    <property type="project" value="InterPro"/>
</dbReference>
<gene>
    <name evidence="6" type="ORF">MKO06_12490</name>
</gene>